<evidence type="ECO:0000313" key="10">
    <source>
        <dbReference type="EMBL" id="EGO28133.1"/>
    </source>
</evidence>
<evidence type="ECO:0000256" key="7">
    <source>
        <dbReference type="SAM" id="MobiDB-lite"/>
    </source>
</evidence>
<evidence type="ECO:0000256" key="5">
    <source>
        <dbReference type="ARBA" id="ARBA00022840"/>
    </source>
</evidence>
<comment type="catalytic activity">
    <reaction evidence="6">
        <text>ATP + H2O = ADP + phosphate + H(+)</text>
        <dbReference type="Rhea" id="RHEA:13065"/>
        <dbReference type="ChEBI" id="CHEBI:15377"/>
        <dbReference type="ChEBI" id="CHEBI:15378"/>
        <dbReference type="ChEBI" id="CHEBI:30616"/>
        <dbReference type="ChEBI" id="CHEBI:43474"/>
        <dbReference type="ChEBI" id="CHEBI:456216"/>
        <dbReference type="EC" id="3.6.4.13"/>
    </reaction>
</comment>
<dbReference type="PANTHER" id="PTHR18934">
    <property type="entry name" value="ATP-DEPENDENT RNA HELICASE"/>
    <property type="match status" value="1"/>
</dbReference>
<accession>F8NPE1</accession>
<dbReference type="HOGENOM" id="CLU_001832_4_0_1"/>
<dbReference type="PROSITE" id="PS51192">
    <property type="entry name" value="HELICASE_ATP_BIND_1"/>
    <property type="match status" value="1"/>
</dbReference>
<dbReference type="GeneID" id="18810214"/>
<dbReference type="FunFam" id="1.20.120.1080:FF:000002">
    <property type="entry name" value="Putative ATP-dependent RNA helicase DHX36"/>
    <property type="match status" value="1"/>
</dbReference>
<dbReference type="Pfam" id="PF24385">
    <property type="entry name" value="DSRM_DHX29"/>
    <property type="match status" value="1"/>
</dbReference>
<evidence type="ECO:0000256" key="4">
    <source>
        <dbReference type="ARBA" id="ARBA00022806"/>
    </source>
</evidence>
<evidence type="ECO:0000256" key="6">
    <source>
        <dbReference type="ARBA" id="ARBA00047984"/>
    </source>
</evidence>
<keyword evidence="2" id="KW-0547">Nucleotide-binding</keyword>
<dbReference type="InterPro" id="IPR011545">
    <property type="entry name" value="DEAD/DEAH_box_helicase_dom"/>
</dbReference>
<evidence type="ECO:0000256" key="3">
    <source>
        <dbReference type="ARBA" id="ARBA00022801"/>
    </source>
</evidence>
<feature type="domain" description="Helicase ATP-binding" evidence="8">
    <location>
        <begin position="581"/>
        <end position="746"/>
    </location>
</feature>
<dbReference type="CDD" id="cd17917">
    <property type="entry name" value="DEXHc_RHA-like"/>
    <property type="match status" value="1"/>
</dbReference>
<dbReference type="SMART" id="SM00490">
    <property type="entry name" value="HELICc"/>
    <property type="match status" value="1"/>
</dbReference>
<dbReference type="PROSITE" id="PS51194">
    <property type="entry name" value="HELICASE_CTER"/>
    <property type="match status" value="1"/>
</dbReference>
<dbReference type="PANTHER" id="PTHR18934:SF267">
    <property type="entry name" value="ATP-DEPENDENT RNA HELICASE YLR419W-RELATED"/>
    <property type="match status" value="1"/>
</dbReference>
<dbReference type="SMART" id="SM00487">
    <property type="entry name" value="DEXDc"/>
    <property type="match status" value="1"/>
</dbReference>
<reference evidence="10" key="1">
    <citation type="submission" date="2011-04" db="EMBL/GenBank/DDBJ databases">
        <title>Evolution of plant cell wall degrading machinery underlies the functional diversity of forest fungi.</title>
        <authorList>
            <consortium name="US DOE Joint Genome Institute (JGI-PGF)"/>
            <person name="Eastwood D.C."/>
            <person name="Floudas D."/>
            <person name="Binder M."/>
            <person name="Majcherczyk A."/>
            <person name="Schneider P."/>
            <person name="Aerts A."/>
            <person name="Asiegbu F.O."/>
            <person name="Baker S.E."/>
            <person name="Barry K."/>
            <person name="Bendiksby M."/>
            <person name="Blumentritt M."/>
            <person name="Coutinho P.M."/>
            <person name="Cullen D."/>
            <person name="Cullen D."/>
            <person name="Gathman A."/>
            <person name="Goodell B."/>
            <person name="Henrissat B."/>
            <person name="Ihrmark K."/>
            <person name="Kauserud H."/>
            <person name="Kohler A."/>
            <person name="LaButti K."/>
            <person name="Lapidus A."/>
            <person name="Lavin J.L."/>
            <person name="Lee Y.-H."/>
            <person name="Lindquist E."/>
            <person name="Lilly W."/>
            <person name="Lucas S."/>
            <person name="Morin E."/>
            <person name="Murat C."/>
            <person name="Oguiza J.A."/>
            <person name="Park J."/>
            <person name="Pisabarro A.G."/>
            <person name="Riley R."/>
            <person name="Rosling A."/>
            <person name="Salamov A."/>
            <person name="Schmidt O."/>
            <person name="Schmutz J."/>
            <person name="Skrede I."/>
            <person name="Stenlid J."/>
            <person name="Wiebenga A."/>
            <person name="Xie X."/>
            <person name="Kues U."/>
            <person name="Hibbett D.S."/>
            <person name="Hoffmeister D."/>
            <person name="Hogberg N."/>
            <person name="Martin F."/>
            <person name="Grigoriev I.V."/>
            <person name="Watkinson S.C."/>
        </authorList>
    </citation>
    <scope>NUCLEOTIDE SEQUENCE</scope>
    <source>
        <strain evidence="10">S7.9</strain>
    </source>
</reference>
<protein>
    <recommendedName>
        <fullName evidence="1">RNA helicase</fullName>
        <ecNumber evidence="1">3.6.4.13</ecNumber>
    </recommendedName>
</protein>
<feature type="compositionally biased region" description="Basic and acidic residues" evidence="7">
    <location>
        <begin position="529"/>
        <end position="544"/>
    </location>
</feature>
<dbReference type="EMBL" id="GL945431">
    <property type="protein sequence ID" value="EGO28133.1"/>
    <property type="molecule type" value="Genomic_DNA"/>
</dbReference>
<dbReference type="GO" id="GO:0005524">
    <property type="term" value="F:ATP binding"/>
    <property type="evidence" value="ECO:0007669"/>
    <property type="project" value="UniProtKB-KW"/>
</dbReference>
<dbReference type="GO" id="GO:0003724">
    <property type="term" value="F:RNA helicase activity"/>
    <property type="evidence" value="ECO:0007669"/>
    <property type="project" value="UniProtKB-EC"/>
</dbReference>
<dbReference type="InterPro" id="IPR001650">
    <property type="entry name" value="Helicase_C-like"/>
</dbReference>
<keyword evidence="5" id="KW-0067">ATP-binding</keyword>
<dbReference type="Pfam" id="PF21010">
    <property type="entry name" value="HA2_C"/>
    <property type="match status" value="1"/>
</dbReference>
<dbReference type="SUPFAM" id="SSF52540">
    <property type="entry name" value="P-loop containing nucleoside triphosphate hydrolases"/>
    <property type="match status" value="1"/>
</dbReference>
<feature type="region of interest" description="Disordered" evidence="7">
    <location>
        <begin position="518"/>
        <end position="544"/>
    </location>
</feature>
<proteinExistence type="predicted"/>
<dbReference type="InterPro" id="IPR007502">
    <property type="entry name" value="Helicase-assoc_dom"/>
</dbReference>
<dbReference type="GO" id="GO:0016787">
    <property type="term" value="F:hydrolase activity"/>
    <property type="evidence" value="ECO:0007669"/>
    <property type="project" value="UniProtKB-KW"/>
</dbReference>
<feature type="region of interest" description="Disordered" evidence="7">
    <location>
        <begin position="1"/>
        <end position="37"/>
    </location>
</feature>
<name>F8NPE1_SERL9</name>
<organism>
    <name type="scientific">Serpula lacrymans var. lacrymans (strain S7.9)</name>
    <name type="common">Dry rot fungus</name>
    <dbReference type="NCBI Taxonomy" id="578457"/>
    <lineage>
        <taxon>Eukaryota</taxon>
        <taxon>Fungi</taxon>
        <taxon>Dikarya</taxon>
        <taxon>Basidiomycota</taxon>
        <taxon>Agaricomycotina</taxon>
        <taxon>Agaricomycetes</taxon>
        <taxon>Agaricomycetidae</taxon>
        <taxon>Boletales</taxon>
        <taxon>Coniophorineae</taxon>
        <taxon>Serpulaceae</taxon>
        <taxon>Serpula</taxon>
    </lineage>
</organism>
<dbReference type="Gene3D" id="3.40.50.300">
    <property type="entry name" value="P-loop containing nucleotide triphosphate hydrolases"/>
    <property type="match status" value="2"/>
</dbReference>
<dbReference type="FunFam" id="3.40.50.300:FF:000500">
    <property type="entry name" value="ATP-dependent RNA helicase DHX29"/>
    <property type="match status" value="1"/>
</dbReference>
<evidence type="ECO:0000259" key="8">
    <source>
        <dbReference type="PROSITE" id="PS51192"/>
    </source>
</evidence>
<evidence type="ECO:0000259" key="9">
    <source>
        <dbReference type="PROSITE" id="PS51194"/>
    </source>
</evidence>
<dbReference type="SMART" id="SM00847">
    <property type="entry name" value="HA2"/>
    <property type="match status" value="1"/>
</dbReference>
<evidence type="ECO:0000256" key="1">
    <source>
        <dbReference type="ARBA" id="ARBA00012552"/>
    </source>
</evidence>
<feature type="compositionally biased region" description="Low complexity" evidence="7">
    <location>
        <begin position="9"/>
        <end position="22"/>
    </location>
</feature>
<dbReference type="RefSeq" id="XP_007316224.1">
    <property type="nucleotide sequence ID" value="XM_007316162.1"/>
</dbReference>
<dbReference type="Pfam" id="PF07717">
    <property type="entry name" value="OB_NTP_bind"/>
    <property type="match status" value="1"/>
</dbReference>
<dbReference type="InterPro" id="IPR027417">
    <property type="entry name" value="P-loop_NTPase"/>
</dbReference>
<keyword evidence="4" id="KW-0347">Helicase</keyword>
<dbReference type="Proteomes" id="UP000008064">
    <property type="component" value="Unassembled WGS sequence"/>
</dbReference>
<dbReference type="GO" id="GO:0003723">
    <property type="term" value="F:RNA binding"/>
    <property type="evidence" value="ECO:0007669"/>
    <property type="project" value="TreeGrafter"/>
</dbReference>
<dbReference type="KEGG" id="sla:SERLADRAFT_367686"/>
<sequence>MPPKKGIVKSGNAGNSSKSSSSQANTPNSEKETSLFPPGSKFPLSLLNERCQKNGWDKPKVVTVSTMIFLRLLIQKHRDGGFSFAVTLSRVNKKTSQTDSVYLEPHPPYVRPTELEARHWGATYALYRFCNNIQLNRVLPPAPRDYWNELAAEHKAAPEHQQWMYDTDPFAARKQVDERQAKAVQKREAGASSGLQNAAGPNEFSRAPEVKMASSLRDLVEDAVKRATSFSTGDETLPILADDEVSQISKQLTTLGFKPAQIKNAVNYLCRPSSLGANLLSNLTHLEACIEYLVLHVPECDLPERFLPSNNSSNPFVTSLHSSGDDLKRRWMENQVIKEAGWPSHAVRECTQHNPLVQNVELLVTMLDRKLIGDRATYTIPQIDVLDKLRENPEELEALGAHYLDSSHIVMPLFSAPIQLHILLPQDPSHSLNGYPPVYMTSTSVSPYVRLHLLAELLGAMNEEPFLEPGEGFLMAAMRVLEETWANVETNGPPEMSEVLKHLVPTPSIMDKPPLVESTKQIRAHHSSSHQDSRRSVRGRDGRTDSQIRTDFEALCKSPKYSELFVARQRLPAFAVKDRFLTELQKSRVMVVVGDTGCGKTTQLPQFILDSLIMSNRGSKASIIVTQPRRLAAISVATRVSAERLDDGCVGYATRGESKQSKKTKLLFCTTGVTLRRLSSGDKLEDVTHVIVDEVHERSVDGDFLLLELKELLLTHPSLKVILMSATINHEAFVKYFNNAPMLTIPGFAHPVTDLYLEDYIPLLPYRPRTSKGYKQDSKDTETLSNLKTRGLGDQDISTIRSITHADRIDYELIASLINHIMSSAKVKGGILVFLSGVQEIRQCIEAVRKSVNNGEADVFPLHANLSNDEQRAVFKPTSKWKVIAATNVAEASITIDDVVYVIDSGKAKETMYDAESSLWKLEEIWISRAAAKQRRGRAGRTQPGKYYALYTKKQQEKMASYQVPEILRVPLETISLKVKVTRENEDIKFFLSRAIDPPPVAAMEKAWSVLKELGAVDEADRLTALGRHISVLPMDLRLAKMLILGTIFQCLDPILTVVAALSSKSLFFSPMDDREQAEKAKLKFNTHNSDFITDVNAYNECMRLRSEGKSQNSMKLFCEENYISPTTIREISTLRLDFFSSLCDLGFVPLSSNAKSPDLNSNSTNTNVIKAIILGGLWPRVARVELPKSAIKFDKVQAGTVQRENTAKEYRVYDSRDGRVFLHPSSVLFGTTAWKSPFIAYFQKQRTSKVFLRGASEVPVYALLLFGGAFSVDHIKGGLSVNSDGSRINLKAWPRIGILVNQLRRLLDAKLQQCIDQGTVLRVGQDDDVMKAMIALLTGDGLG</sequence>
<dbReference type="Pfam" id="PF00270">
    <property type="entry name" value="DEAD"/>
    <property type="match status" value="1"/>
</dbReference>
<gene>
    <name evidence="10" type="ORF">SERLADRAFT_367686</name>
</gene>
<dbReference type="CDD" id="cd18791">
    <property type="entry name" value="SF2_C_RHA"/>
    <property type="match status" value="1"/>
</dbReference>
<dbReference type="InterPro" id="IPR014001">
    <property type="entry name" value="Helicase_ATP-bd"/>
</dbReference>
<keyword evidence="3" id="KW-0378">Hydrolase</keyword>
<dbReference type="EC" id="3.6.4.13" evidence="1"/>
<dbReference type="InterPro" id="IPR011709">
    <property type="entry name" value="DEAD-box_helicase_OB_fold"/>
</dbReference>
<dbReference type="Pfam" id="PF00271">
    <property type="entry name" value="Helicase_C"/>
    <property type="match status" value="1"/>
</dbReference>
<dbReference type="OrthoDB" id="5600252at2759"/>
<feature type="domain" description="Helicase C-terminal" evidence="9">
    <location>
        <begin position="817"/>
        <end position="983"/>
    </location>
</feature>
<evidence type="ECO:0000256" key="2">
    <source>
        <dbReference type="ARBA" id="ARBA00022741"/>
    </source>
</evidence>
<dbReference type="Gene3D" id="1.20.120.1080">
    <property type="match status" value="1"/>
</dbReference>
<dbReference type="InterPro" id="IPR048333">
    <property type="entry name" value="HA2_WH"/>
</dbReference>
<dbReference type="InterPro" id="IPR056328">
    <property type="entry name" value="DSRM_DHX29"/>
</dbReference>
<dbReference type="Pfam" id="PF04408">
    <property type="entry name" value="WHD_HA2"/>
    <property type="match status" value="1"/>
</dbReference>